<gene>
    <name evidence="3" type="ORF">H7F21_05765</name>
</gene>
<dbReference type="EMBL" id="JACLCP010000001">
    <property type="protein sequence ID" value="MBC2844593.1"/>
    <property type="molecule type" value="Genomic_DNA"/>
</dbReference>
<dbReference type="AlphaFoldDB" id="A0A842IS41"/>
<dbReference type="Pfam" id="PF19578">
    <property type="entry name" value="DUF6090"/>
    <property type="match status" value="1"/>
</dbReference>
<proteinExistence type="predicted"/>
<dbReference type="InterPro" id="IPR045749">
    <property type="entry name" value="DUF6090"/>
</dbReference>
<protein>
    <submittedName>
        <fullName evidence="3">Uncharacterized protein</fullName>
    </submittedName>
</protein>
<dbReference type="Proteomes" id="UP000533900">
    <property type="component" value="Unassembled WGS sequence"/>
</dbReference>
<keyword evidence="1" id="KW-0175">Coiled coil</keyword>
<keyword evidence="2" id="KW-0472">Membrane</keyword>
<sequence>MKKKVTYAFGEILIVIIGISLAFAMNKWGEERSNKVQKEQYINNLKQDIAADKEQLEANLVTIKEKIIQADDVISILGNDVPNKNLRLRGVFSIANLTNFTPKDYTHQTLVNSGDLKLMNDFELKTTIQKHYTDYKLILDAYKRQEIINKDYIGKYFIYNTDYDLMREGKSPFKDEKLLKNIMRSARGSLDIKRRVTEDGIKSCDSILSVLK</sequence>
<organism evidence="3 4">
    <name type="scientific">Winogradskyella flava</name>
    <dbReference type="NCBI Taxonomy" id="1884876"/>
    <lineage>
        <taxon>Bacteria</taxon>
        <taxon>Pseudomonadati</taxon>
        <taxon>Bacteroidota</taxon>
        <taxon>Flavobacteriia</taxon>
        <taxon>Flavobacteriales</taxon>
        <taxon>Flavobacteriaceae</taxon>
        <taxon>Winogradskyella</taxon>
    </lineage>
</organism>
<keyword evidence="2" id="KW-0812">Transmembrane</keyword>
<comment type="caution">
    <text evidence="3">The sequence shown here is derived from an EMBL/GenBank/DDBJ whole genome shotgun (WGS) entry which is preliminary data.</text>
</comment>
<evidence type="ECO:0000313" key="3">
    <source>
        <dbReference type="EMBL" id="MBC2844593.1"/>
    </source>
</evidence>
<reference evidence="3" key="1">
    <citation type="submission" date="2020-08" db="EMBL/GenBank/DDBJ databases">
        <title>Winogradskyella ouciana sp. nov., isolated from the hadal seawater of the Mariana Trench.</title>
        <authorList>
            <person name="He X."/>
        </authorList>
    </citation>
    <scope>NUCLEOTIDE SEQUENCE [LARGE SCALE GENOMIC DNA]</scope>
    <source>
        <strain evidence="3">KCTC 52348</strain>
    </source>
</reference>
<dbReference type="RefSeq" id="WP_185788253.1">
    <property type="nucleotide sequence ID" value="NZ_JACLCP010000001.1"/>
</dbReference>
<evidence type="ECO:0000256" key="1">
    <source>
        <dbReference type="SAM" id="Coils"/>
    </source>
</evidence>
<evidence type="ECO:0000256" key="2">
    <source>
        <dbReference type="SAM" id="Phobius"/>
    </source>
</evidence>
<accession>A0A842IS41</accession>
<feature type="transmembrane region" description="Helical" evidence="2">
    <location>
        <begin position="6"/>
        <end position="25"/>
    </location>
</feature>
<evidence type="ECO:0000313" key="4">
    <source>
        <dbReference type="Proteomes" id="UP000533900"/>
    </source>
</evidence>
<feature type="coiled-coil region" evidence="1">
    <location>
        <begin position="46"/>
        <end position="73"/>
    </location>
</feature>
<keyword evidence="4" id="KW-1185">Reference proteome</keyword>
<name>A0A842IS41_9FLAO</name>
<keyword evidence="2" id="KW-1133">Transmembrane helix</keyword>